<dbReference type="GO" id="GO:0005737">
    <property type="term" value="C:cytoplasm"/>
    <property type="evidence" value="ECO:0007669"/>
    <property type="project" value="TreeGrafter"/>
</dbReference>
<dbReference type="EMBL" id="PFBV01000003">
    <property type="protein sequence ID" value="PIT88496.1"/>
    <property type="molecule type" value="Genomic_DNA"/>
</dbReference>
<organism evidence="3 4">
    <name type="scientific">Candidatus Magasanikbacteria bacterium CG10_big_fil_rev_8_21_14_0_10_36_32</name>
    <dbReference type="NCBI Taxonomy" id="1974646"/>
    <lineage>
        <taxon>Bacteria</taxon>
        <taxon>Candidatus Magasanikiibacteriota</taxon>
    </lineage>
</organism>
<dbReference type="PANTHER" id="PTHR45663:SF11">
    <property type="entry name" value="GEO12009P1"/>
    <property type="match status" value="1"/>
</dbReference>
<name>A0A2M6W6U5_9BACT</name>
<comment type="caution">
    <text evidence="3">The sequence shown here is derived from an EMBL/GenBank/DDBJ whole genome shotgun (WGS) entry which is preliminary data.</text>
</comment>
<accession>A0A2M6W6U5</accession>
<evidence type="ECO:0000313" key="4">
    <source>
        <dbReference type="Proteomes" id="UP000231426"/>
    </source>
</evidence>
<dbReference type="Pfam" id="PF00085">
    <property type="entry name" value="Thioredoxin"/>
    <property type="match status" value="1"/>
</dbReference>
<dbReference type="PROSITE" id="PS51257">
    <property type="entry name" value="PROKAR_LIPOPROTEIN"/>
    <property type="match status" value="1"/>
</dbReference>
<sequence>MRNGLKFFPLMFFVAMLACFFSSCDSNSNENELHYTWNEGEIFEIQNQDQYDWVTQQSNVLVIFIRSENYDVDPYLSAASTVTNSNLPWLWLAKVGYDTAPKVFSYADVTVAPTIKFFSYGVEMSELSFDGYDVTEDNITISAQVLIDRYESEVLHPETYEEFIEMLEDNSTPVLVKFGAFWCPPCNYMVPRLELASIQYGDELLDENYEYIRDEKLITIIEVETTVIQGLGDQFGFESIPFFIFYNDGVRYGDMLGSRTYDQLEDEINEFLEFVD</sequence>
<dbReference type="SUPFAM" id="SSF52833">
    <property type="entry name" value="Thioredoxin-like"/>
    <property type="match status" value="1"/>
</dbReference>
<dbReference type="Proteomes" id="UP000231426">
    <property type="component" value="Unassembled WGS sequence"/>
</dbReference>
<feature type="signal peptide" evidence="1">
    <location>
        <begin position="1"/>
        <end position="24"/>
    </location>
</feature>
<feature type="domain" description="Thioredoxin" evidence="2">
    <location>
        <begin position="118"/>
        <end position="273"/>
    </location>
</feature>
<dbReference type="GO" id="GO:0015035">
    <property type="term" value="F:protein-disulfide reductase activity"/>
    <property type="evidence" value="ECO:0007669"/>
    <property type="project" value="TreeGrafter"/>
</dbReference>
<feature type="chain" id="PRO_5014701799" description="Thioredoxin domain-containing protein" evidence="1">
    <location>
        <begin position="25"/>
        <end position="276"/>
    </location>
</feature>
<dbReference type="Gene3D" id="3.40.30.10">
    <property type="entry name" value="Glutaredoxin"/>
    <property type="match status" value="1"/>
</dbReference>
<protein>
    <recommendedName>
        <fullName evidence="2">Thioredoxin domain-containing protein</fullName>
    </recommendedName>
</protein>
<proteinExistence type="predicted"/>
<keyword evidence="1" id="KW-0732">Signal</keyword>
<dbReference type="CDD" id="cd02947">
    <property type="entry name" value="TRX_family"/>
    <property type="match status" value="1"/>
</dbReference>
<gene>
    <name evidence="3" type="ORF">COU29_01795</name>
</gene>
<dbReference type="PANTHER" id="PTHR45663">
    <property type="entry name" value="GEO12009P1"/>
    <property type="match status" value="1"/>
</dbReference>
<evidence type="ECO:0000313" key="3">
    <source>
        <dbReference type="EMBL" id="PIT88496.1"/>
    </source>
</evidence>
<dbReference type="InterPro" id="IPR013766">
    <property type="entry name" value="Thioredoxin_domain"/>
</dbReference>
<dbReference type="InterPro" id="IPR036249">
    <property type="entry name" value="Thioredoxin-like_sf"/>
</dbReference>
<reference evidence="4" key="1">
    <citation type="submission" date="2017-09" db="EMBL/GenBank/DDBJ databases">
        <title>Depth-based differentiation of microbial function through sediment-hosted aquifers and enrichment of novel symbionts in the deep terrestrial subsurface.</title>
        <authorList>
            <person name="Probst A.J."/>
            <person name="Ladd B."/>
            <person name="Jarett J.K."/>
            <person name="Geller-Mcgrath D.E."/>
            <person name="Sieber C.M.K."/>
            <person name="Emerson J.B."/>
            <person name="Anantharaman K."/>
            <person name="Thomas B.C."/>
            <person name="Malmstrom R."/>
            <person name="Stieglmeier M."/>
            <person name="Klingl A."/>
            <person name="Woyke T."/>
            <person name="Ryan C.M."/>
            <person name="Banfield J.F."/>
        </authorList>
    </citation>
    <scope>NUCLEOTIDE SEQUENCE [LARGE SCALE GENOMIC DNA]</scope>
</reference>
<dbReference type="PROSITE" id="PS51352">
    <property type="entry name" value="THIOREDOXIN_2"/>
    <property type="match status" value="1"/>
</dbReference>
<evidence type="ECO:0000256" key="1">
    <source>
        <dbReference type="SAM" id="SignalP"/>
    </source>
</evidence>
<evidence type="ECO:0000259" key="2">
    <source>
        <dbReference type="PROSITE" id="PS51352"/>
    </source>
</evidence>
<dbReference type="AlphaFoldDB" id="A0A2M6W6U5"/>